<evidence type="ECO:0000256" key="2">
    <source>
        <dbReference type="ARBA" id="ARBA00022723"/>
    </source>
</evidence>
<dbReference type="InterPro" id="IPR039058">
    <property type="entry name" value="Yippee_fam"/>
</dbReference>
<protein>
    <recommendedName>
        <fullName evidence="4">Protein yippee-like</fullName>
    </recommendedName>
</protein>
<reference evidence="6" key="1">
    <citation type="journal article" date="2020" name="Nat. Commun.">
        <title>Large-scale genome sequencing of mycorrhizal fungi provides insights into the early evolution of symbiotic traits.</title>
        <authorList>
            <person name="Miyauchi S."/>
            <person name="Kiss E."/>
            <person name="Kuo A."/>
            <person name="Drula E."/>
            <person name="Kohler A."/>
            <person name="Sanchez-Garcia M."/>
            <person name="Morin E."/>
            <person name="Andreopoulos B."/>
            <person name="Barry K.W."/>
            <person name="Bonito G."/>
            <person name="Buee M."/>
            <person name="Carver A."/>
            <person name="Chen C."/>
            <person name="Cichocki N."/>
            <person name="Clum A."/>
            <person name="Culley D."/>
            <person name="Crous P.W."/>
            <person name="Fauchery L."/>
            <person name="Girlanda M."/>
            <person name="Hayes R.D."/>
            <person name="Keri Z."/>
            <person name="LaButti K."/>
            <person name="Lipzen A."/>
            <person name="Lombard V."/>
            <person name="Magnuson J."/>
            <person name="Maillard F."/>
            <person name="Murat C."/>
            <person name="Nolan M."/>
            <person name="Ohm R.A."/>
            <person name="Pangilinan J."/>
            <person name="Pereira M.F."/>
            <person name="Perotto S."/>
            <person name="Peter M."/>
            <person name="Pfister S."/>
            <person name="Riley R."/>
            <person name="Sitrit Y."/>
            <person name="Stielow J.B."/>
            <person name="Szollosi G."/>
            <person name="Zifcakova L."/>
            <person name="Stursova M."/>
            <person name="Spatafora J.W."/>
            <person name="Tedersoo L."/>
            <person name="Vaario L.M."/>
            <person name="Yamada A."/>
            <person name="Yan M."/>
            <person name="Wang P."/>
            <person name="Xu J."/>
            <person name="Bruns T."/>
            <person name="Baldrian P."/>
            <person name="Vilgalys R."/>
            <person name="Dunand C."/>
            <person name="Henrissat B."/>
            <person name="Grigoriev I.V."/>
            <person name="Hibbett D."/>
            <person name="Nagy L.G."/>
            <person name="Martin F.M."/>
        </authorList>
    </citation>
    <scope>NUCLEOTIDE SEQUENCE</scope>
    <source>
        <strain evidence="6">UH-Tt-Lm1</strain>
    </source>
</reference>
<keyword evidence="2" id="KW-0479">Metal-binding</keyword>
<keyword evidence="3" id="KW-0862">Zinc</keyword>
<dbReference type="EMBL" id="WIUZ02000006">
    <property type="protein sequence ID" value="KAF9785773.1"/>
    <property type="molecule type" value="Genomic_DNA"/>
</dbReference>
<dbReference type="OrthoDB" id="6407410at2759"/>
<proteinExistence type="inferred from homology"/>
<organism evidence="6 7">
    <name type="scientific">Thelephora terrestris</name>
    <dbReference type="NCBI Taxonomy" id="56493"/>
    <lineage>
        <taxon>Eukaryota</taxon>
        <taxon>Fungi</taxon>
        <taxon>Dikarya</taxon>
        <taxon>Basidiomycota</taxon>
        <taxon>Agaricomycotina</taxon>
        <taxon>Agaricomycetes</taxon>
        <taxon>Thelephorales</taxon>
        <taxon>Thelephoraceae</taxon>
        <taxon>Thelephora</taxon>
    </lineage>
</organism>
<evidence type="ECO:0000256" key="3">
    <source>
        <dbReference type="ARBA" id="ARBA00022833"/>
    </source>
</evidence>
<comment type="similarity">
    <text evidence="1 4">Belongs to the yippee family.</text>
</comment>
<gene>
    <name evidence="6" type="ORF">BJ322DRAFT_1107665</name>
</gene>
<evidence type="ECO:0000313" key="7">
    <source>
        <dbReference type="Proteomes" id="UP000736335"/>
    </source>
</evidence>
<dbReference type="GO" id="GO:0046872">
    <property type="term" value="F:metal ion binding"/>
    <property type="evidence" value="ECO:0007669"/>
    <property type="project" value="UniProtKB-KW"/>
</dbReference>
<keyword evidence="7" id="KW-1185">Reference proteome</keyword>
<evidence type="ECO:0000313" key="6">
    <source>
        <dbReference type="EMBL" id="KAF9785773.1"/>
    </source>
</evidence>
<reference evidence="6" key="2">
    <citation type="submission" date="2020-11" db="EMBL/GenBank/DDBJ databases">
        <authorList>
            <consortium name="DOE Joint Genome Institute"/>
            <person name="Kuo A."/>
            <person name="Miyauchi S."/>
            <person name="Kiss E."/>
            <person name="Drula E."/>
            <person name="Kohler A."/>
            <person name="Sanchez-Garcia M."/>
            <person name="Andreopoulos B."/>
            <person name="Barry K.W."/>
            <person name="Bonito G."/>
            <person name="Buee M."/>
            <person name="Carver A."/>
            <person name="Chen C."/>
            <person name="Cichocki N."/>
            <person name="Clum A."/>
            <person name="Culley D."/>
            <person name="Crous P.W."/>
            <person name="Fauchery L."/>
            <person name="Girlanda M."/>
            <person name="Hayes R."/>
            <person name="Keri Z."/>
            <person name="Labutti K."/>
            <person name="Lipzen A."/>
            <person name="Lombard V."/>
            <person name="Magnuson J."/>
            <person name="Maillard F."/>
            <person name="Morin E."/>
            <person name="Murat C."/>
            <person name="Nolan M."/>
            <person name="Ohm R."/>
            <person name="Pangilinan J."/>
            <person name="Pereira M."/>
            <person name="Perotto S."/>
            <person name="Peter M."/>
            <person name="Riley R."/>
            <person name="Sitrit Y."/>
            <person name="Stielow B."/>
            <person name="Szollosi G."/>
            <person name="Zifcakova L."/>
            <person name="Stursova M."/>
            <person name="Spatafora J.W."/>
            <person name="Tedersoo L."/>
            <person name="Vaario L.-M."/>
            <person name="Yamada A."/>
            <person name="Yan M."/>
            <person name="Wang P."/>
            <person name="Xu J."/>
            <person name="Bruns T."/>
            <person name="Baldrian P."/>
            <person name="Vilgalys R."/>
            <person name="Henrissat B."/>
            <person name="Grigoriev I.V."/>
            <person name="Hibbett D."/>
            <person name="Nagy L.G."/>
            <person name="Martin F.M."/>
        </authorList>
    </citation>
    <scope>NUCLEOTIDE SEQUENCE</scope>
    <source>
        <strain evidence="6">UH-Tt-Lm1</strain>
    </source>
</reference>
<dbReference type="PROSITE" id="PS51792">
    <property type="entry name" value="YIPPEE"/>
    <property type="match status" value="1"/>
</dbReference>
<evidence type="ECO:0000256" key="1">
    <source>
        <dbReference type="ARBA" id="ARBA00005613"/>
    </source>
</evidence>
<dbReference type="InterPro" id="IPR034751">
    <property type="entry name" value="Yippee"/>
</dbReference>
<name>A0A9P6HFA2_9AGAM</name>
<dbReference type="AlphaFoldDB" id="A0A9P6HFA2"/>
<accession>A0A9P6HFA2</accession>
<sequence>MPSPNSDTRAQVVVAYQGRQVFVCAQCAAVIALQDELISKAFSGRDGRGYLMQSATNIKLANKEERALLTGVHTVADVHCLGCNDRIGWYYFKASNHSQKYKEGKYMLEREKLVKENSWQIGE</sequence>
<dbReference type="Proteomes" id="UP000736335">
    <property type="component" value="Unassembled WGS sequence"/>
</dbReference>
<dbReference type="PANTHER" id="PTHR13848">
    <property type="entry name" value="PROTEIN YIPPEE-LIKE CG15309-RELATED"/>
    <property type="match status" value="1"/>
</dbReference>
<evidence type="ECO:0000256" key="4">
    <source>
        <dbReference type="RuleBase" id="RU110713"/>
    </source>
</evidence>
<comment type="caution">
    <text evidence="6">The sequence shown here is derived from an EMBL/GenBank/DDBJ whole genome shotgun (WGS) entry which is preliminary data.</text>
</comment>
<dbReference type="InterPro" id="IPR004910">
    <property type="entry name" value="Yippee/Mis18/Cereblon"/>
</dbReference>
<dbReference type="Pfam" id="PF03226">
    <property type="entry name" value="Yippee-Mis18"/>
    <property type="match status" value="1"/>
</dbReference>
<feature type="domain" description="Yippee" evidence="5">
    <location>
        <begin position="20"/>
        <end position="117"/>
    </location>
</feature>
<evidence type="ECO:0000259" key="5">
    <source>
        <dbReference type="PROSITE" id="PS51792"/>
    </source>
</evidence>